<evidence type="ECO:0000313" key="3">
    <source>
        <dbReference type="EMBL" id="NGM16142.1"/>
    </source>
</evidence>
<reference evidence="3 4" key="1">
    <citation type="submission" date="2020-02" db="EMBL/GenBank/DDBJ databases">
        <title>Draft Genome Sequence of Verrucosispora sp. Strain CWR15, Isolated from Gulf of Mexico Sponge.</title>
        <authorList>
            <person name="Kennedy S.J."/>
            <person name="Cella E."/>
            <person name="Azarian T."/>
            <person name="Baker B.J."/>
            <person name="Shaw L.N."/>
        </authorList>
    </citation>
    <scope>NUCLEOTIDE SEQUENCE [LARGE SCALE GENOMIC DNA]</scope>
    <source>
        <strain evidence="3 4">CWR15</strain>
    </source>
</reference>
<keyword evidence="4" id="KW-1185">Reference proteome</keyword>
<dbReference type="Gene3D" id="3.40.710.10">
    <property type="entry name" value="DD-peptidase/beta-lactamase superfamily"/>
    <property type="match status" value="1"/>
</dbReference>
<dbReference type="SUPFAM" id="SSF56601">
    <property type="entry name" value="beta-lactamase/transpeptidase-like"/>
    <property type="match status" value="1"/>
</dbReference>
<dbReference type="InterPro" id="IPR001466">
    <property type="entry name" value="Beta-lactam-related"/>
</dbReference>
<proteinExistence type="predicted"/>
<dbReference type="PANTHER" id="PTHR46825">
    <property type="entry name" value="D-ALANYL-D-ALANINE-CARBOXYPEPTIDASE/ENDOPEPTIDASE AMPH"/>
    <property type="match status" value="1"/>
</dbReference>
<feature type="transmembrane region" description="Helical" evidence="1">
    <location>
        <begin position="408"/>
        <end position="424"/>
    </location>
</feature>
<keyword evidence="1" id="KW-0472">Membrane</keyword>
<protein>
    <submittedName>
        <fullName evidence="3">Beta-lactamase family protein</fullName>
    </submittedName>
</protein>
<gene>
    <name evidence="3" type="ORF">ENC19_27675</name>
</gene>
<keyword evidence="1" id="KW-1133">Transmembrane helix</keyword>
<evidence type="ECO:0000313" key="4">
    <source>
        <dbReference type="Proteomes" id="UP000478148"/>
    </source>
</evidence>
<evidence type="ECO:0000256" key="1">
    <source>
        <dbReference type="SAM" id="Phobius"/>
    </source>
</evidence>
<dbReference type="InterPro" id="IPR050491">
    <property type="entry name" value="AmpC-like"/>
</dbReference>
<sequence length="490" mass="50434">MRKTSVIALVAGMVAGLAGLGLMPRQPRLTAQTTGDADLAAAARAAVADPAGYRGLAVALVDGGRIRTAGLGDRDGAGNPVRPDTPFEIGSVPKVLTGMLLAHQINAGAVRPDDTLGATWPAITGAARDVTLAELASHRAGLPRIVLSSVTDWARTIWANYAAGNPYAGQDVDRVRAAANDQTPGDGRGEVHYSNLGMALLGQALAADAGTGYPELLDRELLTPLGMTATIQVTNSEALPADRAEGARGSGRTPDPWIGTGYAAAGLGYWSTVEDLARLVAATAAGTAPGAEARDPRFDDTDGTRIGYGWLTTRYGDREITWHNGATGGFHSYVGFDRATGRGVVVLGNTDMGVEPIGLRLLGVPRDSAGTATPGHPTWIGVGIALLFTFIGGLSLLGTALRGAPDRLSVLSGAVWAVVYPALGHQLGDWSAVPGWLWPLGLAASGAGLALAGYRWRRLPVNTAPRRWSRVAATTGSLAVAATLTAALLS</sequence>
<feature type="domain" description="Beta-lactamase-related" evidence="2">
    <location>
        <begin position="51"/>
        <end position="351"/>
    </location>
</feature>
<name>A0A6M1LD54_9ACTN</name>
<comment type="caution">
    <text evidence="3">The sequence shown here is derived from an EMBL/GenBank/DDBJ whole genome shotgun (WGS) entry which is preliminary data.</text>
</comment>
<dbReference type="AlphaFoldDB" id="A0A6M1LD54"/>
<dbReference type="PANTHER" id="PTHR46825:SF8">
    <property type="entry name" value="BETA-LACTAMASE-RELATED"/>
    <property type="match status" value="1"/>
</dbReference>
<organism evidence="3 4">
    <name type="scientific">Verrucosispora sioxanthis</name>
    <dbReference type="NCBI Taxonomy" id="2499994"/>
    <lineage>
        <taxon>Bacteria</taxon>
        <taxon>Bacillati</taxon>
        <taxon>Actinomycetota</taxon>
        <taxon>Actinomycetes</taxon>
        <taxon>Micromonosporales</taxon>
        <taxon>Micromonosporaceae</taxon>
        <taxon>Micromonospora</taxon>
    </lineage>
</organism>
<dbReference type="EMBL" id="SAIY01000013">
    <property type="protein sequence ID" value="NGM16142.1"/>
    <property type="molecule type" value="Genomic_DNA"/>
</dbReference>
<feature type="transmembrane region" description="Helical" evidence="1">
    <location>
        <begin position="468"/>
        <end position="489"/>
    </location>
</feature>
<dbReference type="Pfam" id="PF00144">
    <property type="entry name" value="Beta-lactamase"/>
    <property type="match status" value="1"/>
</dbReference>
<keyword evidence="1" id="KW-0812">Transmembrane</keyword>
<feature type="transmembrane region" description="Helical" evidence="1">
    <location>
        <begin position="379"/>
        <end position="401"/>
    </location>
</feature>
<evidence type="ECO:0000259" key="2">
    <source>
        <dbReference type="Pfam" id="PF00144"/>
    </source>
</evidence>
<feature type="transmembrane region" description="Helical" evidence="1">
    <location>
        <begin position="436"/>
        <end position="456"/>
    </location>
</feature>
<dbReference type="InterPro" id="IPR012338">
    <property type="entry name" value="Beta-lactam/transpept-like"/>
</dbReference>
<dbReference type="Proteomes" id="UP000478148">
    <property type="component" value="Unassembled WGS sequence"/>
</dbReference>
<dbReference type="RefSeq" id="WP_164449996.1">
    <property type="nucleotide sequence ID" value="NZ_SAIY01000013.1"/>
</dbReference>
<accession>A0A6M1LD54</accession>